<dbReference type="AlphaFoldDB" id="A0A067MJT9"/>
<dbReference type="PANTHER" id="PTHR38926">
    <property type="entry name" value="F-BOX DOMAIN CONTAINING PROTEIN, EXPRESSED"/>
    <property type="match status" value="1"/>
</dbReference>
<protein>
    <recommendedName>
        <fullName evidence="3">F-box domain-containing protein</fullName>
    </recommendedName>
</protein>
<dbReference type="InParanoid" id="A0A067MJT9"/>
<accession>A0A067MJT9</accession>
<dbReference type="EMBL" id="KL198029">
    <property type="protein sequence ID" value="KDQ16043.1"/>
    <property type="molecule type" value="Genomic_DNA"/>
</dbReference>
<gene>
    <name evidence="1" type="ORF">BOTBODRAFT_54187</name>
</gene>
<name>A0A067MJT9_BOTB1</name>
<sequence>MTEATQPPPTLSIDDLVDQGRIGHDHESGMSLSDRLIHNSALPVYRVSSEILFYIFEMAGHNGEQCRVLAKRTPFNVSQVSSFWRSAALNAPTLWTRIDEITAHVGHLYISRSQSALLDIDLDGYGYNPQGYQLSGQDMATYGPAQMSSAASFAQFIQSLRDNIHRWRYLGLNYFNRIQLEQFFFTVAPNLESVKLTHVVDDGGELPADLIKSPRLRHLDFTGMAPPLMAPAYKNLTTLQIYMMTYTEDITQLLWNLTACPLLEQLILDRVQFGSSQALSLLPPTSPAPLLHMRNIGLHDINHGLYRIILSSISLPSTAKLSLWYFIQHSDENHTLDSVVTPALDRETTLPNLSLICHLSFAFDDEFMIVGQGSEDGRMLLEVGVDGQFAASVIRDIAETLPLPYLQSLSLKSVDYAEHVTPFIELLGHWPSITDLYLTGCDAAALLGALTISTALQTLHLRSVTITAALLIDFAGSWITLHGLQPLQGGAELRRIVIFQCPGIGEAIVSTLEDLSFRVDFEV</sequence>
<dbReference type="SUPFAM" id="SSF52047">
    <property type="entry name" value="RNI-like"/>
    <property type="match status" value="1"/>
</dbReference>
<dbReference type="HOGENOM" id="CLU_024199_1_2_1"/>
<dbReference type="STRING" id="930990.A0A067MJT9"/>
<reference evidence="2" key="1">
    <citation type="journal article" date="2014" name="Proc. Natl. Acad. Sci. U.S.A.">
        <title>Extensive sampling of basidiomycete genomes demonstrates inadequacy of the white-rot/brown-rot paradigm for wood decay fungi.</title>
        <authorList>
            <person name="Riley R."/>
            <person name="Salamov A.A."/>
            <person name="Brown D.W."/>
            <person name="Nagy L.G."/>
            <person name="Floudas D."/>
            <person name="Held B.W."/>
            <person name="Levasseur A."/>
            <person name="Lombard V."/>
            <person name="Morin E."/>
            <person name="Otillar R."/>
            <person name="Lindquist E.A."/>
            <person name="Sun H."/>
            <person name="LaButti K.M."/>
            <person name="Schmutz J."/>
            <person name="Jabbour D."/>
            <person name="Luo H."/>
            <person name="Baker S.E."/>
            <person name="Pisabarro A.G."/>
            <person name="Walton J.D."/>
            <person name="Blanchette R.A."/>
            <person name="Henrissat B."/>
            <person name="Martin F."/>
            <person name="Cullen D."/>
            <person name="Hibbett D.S."/>
            <person name="Grigoriev I.V."/>
        </authorList>
    </citation>
    <scope>NUCLEOTIDE SEQUENCE [LARGE SCALE GENOMIC DNA]</scope>
    <source>
        <strain evidence="2">FD-172 SS1</strain>
    </source>
</reference>
<organism evidence="1 2">
    <name type="scientific">Botryobasidium botryosum (strain FD-172 SS1)</name>
    <dbReference type="NCBI Taxonomy" id="930990"/>
    <lineage>
        <taxon>Eukaryota</taxon>
        <taxon>Fungi</taxon>
        <taxon>Dikarya</taxon>
        <taxon>Basidiomycota</taxon>
        <taxon>Agaricomycotina</taxon>
        <taxon>Agaricomycetes</taxon>
        <taxon>Cantharellales</taxon>
        <taxon>Botryobasidiaceae</taxon>
        <taxon>Botryobasidium</taxon>
    </lineage>
</organism>
<evidence type="ECO:0008006" key="3">
    <source>
        <dbReference type="Google" id="ProtNLM"/>
    </source>
</evidence>
<dbReference type="OrthoDB" id="3365698at2759"/>
<evidence type="ECO:0000313" key="2">
    <source>
        <dbReference type="Proteomes" id="UP000027195"/>
    </source>
</evidence>
<proteinExistence type="predicted"/>
<dbReference type="PANTHER" id="PTHR38926:SF5">
    <property type="entry name" value="F-BOX AND LEUCINE-RICH REPEAT PROTEIN 6"/>
    <property type="match status" value="1"/>
</dbReference>
<keyword evidence="2" id="KW-1185">Reference proteome</keyword>
<dbReference type="InterPro" id="IPR032675">
    <property type="entry name" value="LRR_dom_sf"/>
</dbReference>
<evidence type="ECO:0000313" key="1">
    <source>
        <dbReference type="EMBL" id="KDQ16043.1"/>
    </source>
</evidence>
<dbReference type="Gene3D" id="3.80.10.10">
    <property type="entry name" value="Ribonuclease Inhibitor"/>
    <property type="match status" value="1"/>
</dbReference>
<dbReference type="Proteomes" id="UP000027195">
    <property type="component" value="Unassembled WGS sequence"/>
</dbReference>